<feature type="domain" description="Transposase IS116/IS110/IS902 C-terminal" evidence="2">
    <location>
        <begin position="104"/>
        <end position="186"/>
    </location>
</feature>
<dbReference type="GO" id="GO:0003677">
    <property type="term" value="F:DNA binding"/>
    <property type="evidence" value="ECO:0007669"/>
    <property type="project" value="InterPro"/>
</dbReference>
<keyword evidence="1" id="KW-0175">Coiled coil</keyword>
<feature type="coiled-coil region" evidence="1">
    <location>
        <begin position="73"/>
        <end position="100"/>
    </location>
</feature>
<dbReference type="PANTHER" id="PTHR33055:SF16">
    <property type="entry name" value="TRANSPOSASE FOR INSERTION SEQUENCE ELEMENT IS1547"/>
    <property type="match status" value="1"/>
</dbReference>
<evidence type="ECO:0000313" key="3">
    <source>
        <dbReference type="EMBL" id="PLC11433.1"/>
    </source>
</evidence>
<protein>
    <recommendedName>
        <fullName evidence="2">Transposase IS116/IS110/IS902 C-terminal domain-containing protein</fullName>
    </recommendedName>
</protein>
<dbReference type="PANTHER" id="PTHR33055">
    <property type="entry name" value="TRANSPOSASE FOR INSERTION SEQUENCE ELEMENT IS1111A"/>
    <property type="match status" value="1"/>
</dbReference>
<name>A0A2N4SZP1_9MICC</name>
<dbReference type="EMBL" id="LOMZ01000001">
    <property type="protein sequence ID" value="PLC11433.1"/>
    <property type="molecule type" value="Genomic_DNA"/>
</dbReference>
<accession>A0A2N4SZP1</accession>
<gene>
    <name evidence="3" type="ORF">AUQ48_03160</name>
</gene>
<dbReference type="InterPro" id="IPR003346">
    <property type="entry name" value="Transposase_20"/>
</dbReference>
<dbReference type="Proteomes" id="UP000234632">
    <property type="component" value="Unassembled WGS sequence"/>
</dbReference>
<evidence type="ECO:0000259" key="2">
    <source>
        <dbReference type="Pfam" id="PF02371"/>
    </source>
</evidence>
<dbReference type="GO" id="GO:0004803">
    <property type="term" value="F:transposase activity"/>
    <property type="evidence" value="ECO:0007669"/>
    <property type="project" value="InterPro"/>
</dbReference>
<dbReference type="AlphaFoldDB" id="A0A2N4SZP1"/>
<dbReference type="InterPro" id="IPR047650">
    <property type="entry name" value="Transpos_IS110"/>
</dbReference>
<sequence>MVAEDHAEILDLLTRQRDAFKCERTRALNRLHDLLRDLIPGGVPQGLTLTRARAAVRTVRPATAVARCRRDLARDLIGEVARLEKLMDDYERRIAEELQATGTSLMELQGISTILAGKILGEVGDVRRFRSAGHFASYTGAAPLDASSGDNLRQRLNPGGNRRLNSVLHVMAVCQIQHGGPGREYYLKKIQEGKTPREARRALKRRLSNVIYRTMLKDLSPRPPAIS</sequence>
<evidence type="ECO:0000256" key="1">
    <source>
        <dbReference type="SAM" id="Coils"/>
    </source>
</evidence>
<dbReference type="Pfam" id="PF02371">
    <property type="entry name" value="Transposase_20"/>
    <property type="match status" value="1"/>
</dbReference>
<dbReference type="GO" id="GO:0006313">
    <property type="term" value="P:DNA transposition"/>
    <property type="evidence" value="ECO:0007669"/>
    <property type="project" value="InterPro"/>
</dbReference>
<proteinExistence type="predicted"/>
<reference evidence="3 4" key="1">
    <citation type="submission" date="2015-12" db="EMBL/GenBank/DDBJ databases">
        <authorList>
            <person name="Shamseldin A."/>
            <person name="Moawad H."/>
            <person name="Abd El-Rahim W.M."/>
            <person name="Sadowsky M.J."/>
        </authorList>
    </citation>
    <scope>NUCLEOTIDE SEQUENCE [LARGE SCALE GENOMIC DNA]</scope>
    <source>
        <strain evidence="3 4">S43</strain>
    </source>
</reference>
<organism evidence="3 4">
    <name type="scientific">Kocuria flava</name>
    <dbReference type="NCBI Taxonomy" id="446860"/>
    <lineage>
        <taxon>Bacteria</taxon>
        <taxon>Bacillati</taxon>
        <taxon>Actinomycetota</taxon>
        <taxon>Actinomycetes</taxon>
        <taxon>Micrococcales</taxon>
        <taxon>Micrococcaceae</taxon>
        <taxon>Kocuria</taxon>
    </lineage>
</organism>
<evidence type="ECO:0000313" key="4">
    <source>
        <dbReference type="Proteomes" id="UP000234632"/>
    </source>
</evidence>
<dbReference type="RefSeq" id="WP_101851195.1">
    <property type="nucleotide sequence ID" value="NZ_LOMZ01000001.1"/>
</dbReference>
<comment type="caution">
    <text evidence="3">The sequence shown here is derived from an EMBL/GenBank/DDBJ whole genome shotgun (WGS) entry which is preliminary data.</text>
</comment>